<evidence type="ECO:0000256" key="8">
    <source>
        <dbReference type="SAM" id="Phobius"/>
    </source>
</evidence>
<organism evidence="10 11">
    <name type="scientific">Tachysurus vachellii</name>
    <name type="common">Darkbarbel catfish</name>
    <name type="synonym">Pelteobagrus vachellii</name>
    <dbReference type="NCBI Taxonomy" id="175792"/>
    <lineage>
        <taxon>Eukaryota</taxon>
        <taxon>Metazoa</taxon>
        <taxon>Chordata</taxon>
        <taxon>Craniata</taxon>
        <taxon>Vertebrata</taxon>
        <taxon>Euteleostomi</taxon>
        <taxon>Actinopterygii</taxon>
        <taxon>Neopterygii</taxon>
        <taxon>Teleostei</taxon>
        <taxon>Ostariophysi</taxon>
        <taxon>Siluriformes</taxon>
        <taxon>Bagridae</taxon>
        <taxon>Tachysurus</taxon>
    </lineage>
</organism>
<feature type="domain" description="LITAF" evidence="9">
    <location>
        <begin position="95"/>
        <end position="177"/>
    </location>
</feature>
<evidence type="ECO:0000256" key="5">
    <source>
        <dbReference type="ARBA" id="ARBA00022723"/>
    </source>
</evidence>
<evidence type="ECO:0000256" key="1">
    <source>
        <dbReference type="ARBA" id="ARBA00004125"/>
    </source>
</evidence>
<evidence type="ECO:0000256" key="7">
    <source>
        <dbReference type="ARBA" id="ARBA00023136"/>
    </source>
</evidence>
<keyword evidence="8" id="KW-1133">Transmembrane helix</keyword>
<evidence type="ECO:0000256" key="4">
    <source>
        <dbReference type="ARBA" id="ARBA00005975"/>
    </source>
</evidence>
<proteinExistence type="inferred from homology"/>
<dbReference type="GO" id="GO:0005765">
    <property type="term" value="C:lysosomal membrane"/>
    <property type="evidence" value="ECO:0007669"/>
    <property type="project" value="UniProtKB-SubCell"/>
</dbReference>
<dbReference type="Pfam" id="PF10601">
    <property type="entry name" value="zf-LITAF-like"/>
    <property type="match status" value="1"/>
</dbReference>
<keyword evidence="8" id="KW-0812">Transmembrane</keyword>
<keyword evidence="7 8" id="KW-0472">Membrane</keyword>
<dbReference type="SMART" id="SM00714">
    <property type="entry name" value="LITAF"/>
    <property type="match status" value="1"/>
</dbReference>
<comment type="subcellular location">
    <subcellularLocation>
        <location evidence="1">Endosome membrane</location>
        <topology evidence="1">Peripheral membrane protein</topology>
        <orientation evidence="1">Cytoplasmic side</orientation>
    </subcellularLocation>
    <subcellularLocation>
        <location evidence="2">Late endosome membrane</location>
    </subcellularLocation>
    <subcellularLocation>
        <location evidence="3">Lysosome membrane</location>
        <topology evidence="3">Peripheral membrane protein</topology>
        <orientation evidence="3">Cytoplasmic side</orientation>
    </subcellularLocation>
</comment>
<evidence type="ECO:0000313" key="10">
    <source>
        <dbReference type="EMBL" id="KAK2818238.1"/>
    </source>
</evidence>
<dbReference type="InterPro" id="IPR006629">
    <property type="entry name" value="LITAF"/>
</dbReference>
<keyword evidence="11" id="KW-1185">Reference proteome</keyword>
<dbReference type="PROSITE" id="PS51837">
    <property type="entry name" value="LITAF"/>
    <property type="match status" value="1"/>
</dbReference>
<feature type="transmembrane region" description="Helical" evidence="8">
    <location>
        <begin position="131"/>
        <end position="153"/>
    </location>
</feature>
<dbReference type="GO" id="GO:0008270">
    <property type="term" value="F:zinc ion binding"/>
    <property type="evidence" value="ECO:0007669"/>
    <property type="project" value="TreeGrafter"/>
</dbReference>
<reference evidence="10" key="1">
    <citation type="submission" date="2023-08" db="EMBL/GenBank/DDBJ databases">
        <title>Pelteobagrus vachellii genome.</title>
        <authorList>
            <person name="Liu H."/>
        </authorList>
    </citation>
    <scope>NUCLEOTIDE SEQUENCE</scope>
    <source>
        <strain evidence="10">PRFRI_2022a</strain>
        <tissue evidence="10">Muscle</tissue>
    </source>
</reference>
<comment type="similarity">
    <text evidence="4">Belongs to the CDIP1/LITAF family.</text>
</comment>
<dbReference type="EMBL" id="JAVHJS010000024">
    <property type="protein sequence ID" value="KAK2818238.1"/>
    <property type="molecule type" value="Genomic_DNA"/>
</dbReference>
<gene>
    <name evidence="10" type="ORF">Q7C36_022171</name>
</gene>
<dbReference type="PANTHER" id="PTHR23292:SF6">
    <property type="entry name" value="FI16602P1-RELATED"/>
    <property type="match status" value="1"/>
</dbReference>
<evidence type="ECO:0000256" key="6">
    <source>
        <dbReference type="ARBA" id="ARBA00022833"/>
    </source>
</evidence>
<dbReference type="AlphaFoldDB" id="A0AA88IPD5"/>
<keyword evidence="6" id="KW-0862">Zinc</keyword>
<dbReference type="PANTHER" id="PTHR23292">
    <property type="entry name" value="LIPOPOLYSACCHARIDE-INDUCED TUMOR NECROSIS FACTOR-ALPHA FACTOR"/>
    <property type="match status" value="1"/>
</dbReference>
<evidence type="ECO:0000256" key="3">
    <source>
        <dbReference type="ARBA" id="ARBA00004630"/>
    </source>
</evidence>
<dbReference type="GO" id="GO:0031902">
    <property type="term" value="C:late endosome membrane"/>
    <property type="evidence" value="ECO:0007669"/>
    <property type="project" value="UniProtKB-SubCell"/>
</dbReference>
<name>A0AA88IPD5_TACVA</name>
<dbReference type="InterPro" id="IPR037519">
    <property type="entry name" value="LITAF_fam"/>
</dbReference>
<evidence type="ECO:0000256" key="2">
    <source>
        <dbReference type="ARBA" id="ARBA00004414"/>
    </source>
</evidence>
<sequence length="178" mass="19345">MAFVIDVPSHPVYIEQAPPPVVLQAAPPPVIIEQAPPPVVLQAAPPPVIIEQAPPPVVLQAAPPPVIIEQAPPPVVFQAAPPPVIIEQAPPPVVVQGPVVITSPMRSTPTQTRCRFCQQQVVTMTEPMNGLLTWIIFGVLFVFCIWPFCLIPFCVSSCRDVKHICPGCNNVIYVYKRM</sequence>
<evidence type="ECO:0000313" key="11">
    <source>
        <dbReference type="Proteomes" id="UP001187315"/>
    </source>
</evidence>
<evidence type="ECO:0000259" key="9">
    <source>
        <dbReference type="PROSITE" id="PS51837"/>
    </source>
</evidence>
<keyword evidence="5" id="KW-0479">Metal-binding</keyword>
<accession>A0AA88IPD5</accession>
<protein>
    <recommendedName>
        <fullName evidence="9">LITAF domain-containing protein</fullName>
    </recommendedName>
</protein>
<dbReference type="Proteomes" id="UP001187315">
    <property type="component" value="Unassembled WGS sequence"/>
</dbReference>
<comment type="caution">
    <text evidence="10">The sequence shown here is derived from an EMBL/GenBank/DDBJ whole genome shotgun (WGS) entry which is preliminary data.</text>
</comment>